<sequence length="612" mass="68067">MDKDRERDLSSGAQKVENIARGESVFEDTAAGSEMQGGAANGGAKRAADPSTERERLQKIRVARENLRAEKRLEAAKMKAERKEAREKAKEDAKQARRIRAEERRARRELIANETREQREKRVAREKAAKERVRMEEREAERLDALEKRRQKEAERQARHDRREEKKQNRHDRAPGFGGWLAAVISLGVAVLALGAIVTVGYFDLTEAKAGLYNGYQSSVYELSELVENMDANLSKARVASGTYEMQKLLTDVLVESELAESCVESFPVDAHDTENLTAFVNRVADYSRSLLNKLSLGGELTEEDENVIQYMYETTNKIKYALADVIANGHEKNIDDVLKEGGFADRFRTLENDTIETPKMIYDGPFASSAQSGECKALAGLSEMSEGEILDKAREVFGGYGVRELNAAGKTERGNILAYGVDIRTETGERYFAQFTARGGKLLLLDSYKECKDRNFNAEACIGIAEKFLAGLGYEGLEPVWVSEAGVQCDINFAYVQNGVVCYNDLVKVKVCEERGAVTGLEARSYLMNHTQRQIGAPSVSKSKIEEAAATRMELNGVRLALIPVEGRETLAYEINGTHGGSEYYAYLDAKTGRMVELFTVVDSSSGRALM</sequence>
<name>A0A9D2IEY0_9FIRM</name>
<proteinExistence type="predicted"/>
<evidence type="ECO:0000313" key="7">
    <source>
        <dbReference type="Proteomes" id="UP000824132"/>
    </source>
</evidence>
<accession>A0A9D2IEY0</accession>
<keyword evidence="2" id="KW-1133">Transmembrane helix</keyword>
<keyword evidence="2" id="KW-0812">Transmembrane</keyword>
<evidence type="ECO:0000259" key="3">
    <source>
        <dbReference type="Pfam" id="PF03413"/>
    </source>
</evidence>
<comment type="caution">
    <text evidence="6">The sequence shown here is derived from an EMBL/GenBank/DDBJ whole genome shotgun (WGS) entry which is preliminary data.</text>
</comment>
<reference evidence="6" key="2">
    <citation type="submission" date="2021-04" db="EMBL/GenBank/DDBJ databases">
        <authorList>
            <person name="Gilroy R."/>
        </authorList>
    </citation>
    <scope>NUCLEOTIDE SEQUENCE</scope>
    <source>
        <strain evidence="6">CHK187-5294</strain>
    </source>
</reference>
<feature type="domain" description="Sporulation protein YpeB N-terminal" evidence="5">
    <location>
        <begin position="210"/>
        <end position="334"/>
    </location>
</feature>
<dbReference type="InterPro" id="IPR014239">
    <property type="entry name" value="YpeB_PepSY1-2"/>
</dbReference>
<dbReference type="InterPro" id="IPR048402">
    <property type="entry name" value="YpeB_N"/>
</dbReference>
<dbReference type="AlphaFoldDB" id="A0A9D2IEY0"/>
<evidence type="ECO:0000256" key="1">
    <source>
        <dbReference type="SAM" id="MobiDB-lite"/>
    </source>
</evidence>
<dbReference type="Pfam" id="PF20769">
    <property type="entry name" value="YPEB_N"/>
    <property type="match status" value="1"/>
</dbReference>
<feature type="domain" description="Sporulation protein YpeB PepSY1 and PepSY2" evidence="4">
    <location>
        <begin position="346"/>
        <end position="536"/>
    </location>
</feature>
<dbReference type="Pfam" id="PF03413">
    <property type="entry name" value="PepSY"/>
    <property type="match status" value="1"/>
</dbReference>
<dbReference type="Proteomes" id="UP000824132">
    <property type="component" value="Unassembled WGS sequence"/>
</dbReference>
<gene>
    <name evidence="6" type="ORF">H9727_06035</name>
</gene>
<feature type="region of interest" description="Disordered" evidence="1">
    <location>
        <begin position="121"/>
        <end position="173"/>
    </location>
</feature>
<evidence type="ECO:0000259" key="5">
    <source>
        <dbReference type="Pfam" id="PF20769"/>
    </source>
</evidence>
<evidence type="ECO:0000313" key="6">
    <source>
        <dbReference type="EMBL" id="HIZ03829.1"/>
    </source>
</evidence>
<dbReference type="Pfam" id="PF14620">
    <property type="entry name" value="YPEB_PepSY1-2"/>
    <property type="match status" value="1"/>
</dbReference>
<dbReference type="EMBL" id="DXCL01000032">
    <property type="protein sequence ID" value="HIZ03829.1"/>
    <property type="molecule type" value="Genomic_DNA"/>
</dbReference>
<organism evidence="6 7">
    <name type="scientific">Candidatus Borkfalkia avistercoris</name>
    <dbReference type="NCBI Taxonomy" id="2838504"/>
    <lineage>
        <taxon>Bacteria</taxon>
        <taxon>Bacillati</taxon>
        <taxon>Bacillota</taxon>
        <taxon>Clostridia</taxon>
        <taxon>Christensenellales</taxon>
        <taxon>Christensenellaceae</taxon>
        <taxon>Candidatus Borkfalkia</taxon>
    </lineage>
</organism>
<feature type="transmembrane region" description="Helical" evidence="2">
    <location>
        <begin position="177"/>
        <end position="203"/>
    </location>
</feature>
<feature type="region of interest" description="Disordered" evidence="1">
    <location>
        <begin position="73"/>
        <end position="100"/>
    </location>
</feature>
<dbReference type="GO" id="GO:0009847">
    <property type="term" value="P:spore germination"/>
    <property type="evidence" value="ECO:0007669"/>
    <property type="project" value="InterPro"/>
</dbReference>
<evidence type="ECO:0000259" key="4">
    <source>
        <dbReference type="Pfam" id="PF14620"/>
    </source>
</evidence>
<feature type="region of interest" description="Disordered" evidence="1">
    <location>
        <begin position="1"/>
        <end position="56"/>
    </location>
</feature>
<reference evidence="6" key="1">
    <citation type="journal article" date="2021" name="PeerJ">
        <title>Extensive microbial diversity within the chicken gut microbiome revealed by metagenomics and culture.</title>
        <authorList>
            <person name="Gilroy R."/>
            <person name="Ravi A."/>
            <person name="Getino M."/>
            <person name="Pursley I."/>
            <person name="Horton D.L."/>
            <person name="Alikhan N.F."/>
            <person name="Baker D."/>
            <person name="Gharbi K."/>
            <person name="Hall N."/>
            <person name="Watson M."/>
            <person name="Adriaenssens E.M."/>
            <person name="Foster-Nyarko E."/>
            <person name="Jarju S."/>
            <person name="Secka A."/>
            <person name="Antonio M."/>
            <person name="Oren A."/>
            <person name="Chaudhuri R.R."/>
            <person name="La Ragione R."/>
            <person name="Hildebrand F."/>
            <person name="Pallen M.J."/>
        </authorList>
    </citation>
    <scope>NUCLEOTIDE SEQUENCE</scope>
    <source>
        <strain evidence="6">CHK187-5294</strain>
    </source>
</reference>
<dbReference type="InterPro" id="IPR025711">
    <property type="entry name" value="PepSY"/>
</dbReference>
<feature type="compositionally biased region" description="Basic and acidic residues" evidence="1">
    <location>
        <begin position="46"/>
        <end position="56"/>
    </location>
</feature>
<evidence type="ECO:0000256" key="2">
    <source>
        <dbReference type="SAM" id="Phobius"/>
    </source>
</evidence>
<feature type="domain" description="PepSY" evidence="3">
    <location>
        <begin position="541"/>
        <end position="595"/>
    </location>
</feature>
<protein>
    <submittedName>
        <fullName evidence="6">Germination protein YpeB</fullName>
    </submittedName>
</protein>
<keyword evidence="2" id="KW-0472">Membrane</keyword>